<dbReference type="Proteomes" id="UP001214250">
    <property type="component" value="Chromosome 2"/>
</dbReference>
<dbReference type="RefSeq" id="WP_274153898.1">
    <property type="nucleotide sequence ID" value="NZ_CP117812.1"/>
</dbReference>
<feature type="chain" id="PRO_5046841142" description="Cytochrome c domain-containing protein" evidence="5">
    <location>
        <begin position="21"/>
        <end position="467"/>
    </location>
</feature>
<evidence type="ECO:0000259" key="6">
    <source>
        <dbReference type="PROSITE" id="PS51007"/>
    </source>
</evidence>
<evidence type="ECO:0000256" key="1">
    <source>
        <dbReference type="ARBA" id="ARBA00022617"/>
    </source>
</evidence>
<keyword evidence="1 4" id="KW-0349">Heme</keyword>
<proteinExistence type="predicted"/>
<evidence type="ECO:0000256" key="4">
    <source>
        <dbReference type="PROSITE-ProRule" id="PRU00433"/>
    </source>
</evidence>
<dbReference type="PROSITE" id="PS51007">
    <property type="entry name" value="CYTC"/>
    <property type="match status" value="1"/>
</dbReference>
<keyword evidence="8" id="KW-1185">Reference proteome</keyword>
<sequence length="467" mass="52460">MKKLIILTSVFVGLILPAYASSEHSKKKLTYGDDLIPLFEQNCIKCHGGPDLRRKGRIMTKGDLNLTKIASIKEVIEAGKPKDSLLYTLTVTDDEDEIMPPKGRHLSTSEAQLIYKWIAQGADFADFVYVPKEQSRYAMLIDKAKPAPEALLQELNSQGAIITRVSNQGPLLRVNLRKRNIDVKLSLLLAELAPYISDLDLSHITEEIKNLDFLNDAKNLTELNLSSSNISNEAIQSISHLPNLEKINLYNTKIDDTKYIADLAALKTINISNTKISPDQVKVLKANKPKLNINYMTLPRLEPIKAKASPALKKADKPIENKVIQAEWSIIRKDNFGSTAANALIKSSFKNYTCPKHLVKDPKIKAEDLLMAFDPQALTIVYDKLDSKKDHRLKLHLLSPGSPRNINILINGFTLEQNLDLPKNQILIKELYIKAQYIKNNQIKLELKKNSGANSVLSYSELYQSKN</sequence>
<dbReference type="PANTHER" id="PTHR35889">
    <property type="entry name" value="CYCLOINULO-OLIGOSACCHARIDE FRUCTANOTRANSFERASE-RELATED"/>
    <property type="match status" value="1"/>
</dbReference>
<dbReference type="PANTHER" id="PTHR35889:SF3">
    <property type="entry name" value="F-BOX DOMAIN-CONTAINING PROTEIN"/>
    <property type="match status" value="1"/>
</dbReference>
<dbReference type="Gene3D" id="3.80.10.10">
    <property type="entry name" value="Ribonuclease Inhibitor"/>
    <property type="match status" value="1"/>
</dbReference>
<dbReference type="InterPro" id="IPR009056">
    <property type="entry name" value="Cyt_c-like_dom"/>
</dbReference>
<dbReference type="InterPro" id="IPR032675">
    <property type="entry name" value="LRR_dom_sf"/>
</dbReference>
<keyword evidence="5" id="KW-0732">Signal</keyword>
<organism evidence="7 8">
    <name type="scientific">Lentisphaera profundi</name>
    <dbReference type="NCBI Taxonomy" id="1658616"/>
    <lineage>
        <taxon>Bacteria</taxon>
        <taxon>Pseudomonadati</taxon>
        <taxon>Lentisphaerota</taxon>
        <taxon>Lentisphaeria</taxon>
        <taxon>Lentisphaerales</taxon>
        <taxon>Lentisphaeraceae</taxon>
        <taxon>Lentisphaera</taxon>
    </lineage>
</organism>
<dbReference type="InterPro" id="IPR036909">
    <property type="entry name" value="Cyt_c-like_dom_sf"/>
</dbReference>
<accession>A0ABY7VXP8</accession>
<protein>
    <recommendedName>
        <fullName evidence="6">Cytochrome c domain-containing protein</fullName>
    </recommendedName>
</protein>
<gene>
    <name evidence="7" type="ORF">PQO03_14460</name>
</gene>
<dbReference type="SUPFAM" id="SSF52047">
    <property type="entry name" value="RNI-like"/>
    <property type="match status" value="1"/>
</dbReference>
<evidence type="ECO:0000256" key="2">
    <source>
        <dbReference type="ARBA" id="ARBA00022723"/>
    </source>
</evidence>
<feature type="domain" description="Cytochrome c" evidence="6">
    <location>
        <begin position="27"/>
        <end position="122"/>
    </location>
</feature>
<dbReference type="InterPro" id="IPR011429">
    <property type="entry name" value="Cyt_c_Planctomycete-type"/>
</dbReference>
<dbReference type="Gene3D" id="1.10.760.10">
    <property type="entry name" value="Cytochrome c-like domain"/>
    <property type="match status" value="1"/>
</dbReference>
<evidence type="ECO:0000313" key="7">
    <source>
        <dbReference type="EMBL" id="WDE99036.1"/>
    </source>
</evidence>
<dbReference type="SUPFAM" id="SSF46626">
    <property type="entry name" value="Cytochrome c"/>
    <property type="match status" value="1"/>
</dbReference>
<evidence type="ECO:0000313" key="8">
    <source>
        <dbReference type="Proteomes" id="UP001214250"/>
    </source>
</evidence>
<dbReference type="EMBL" id="CP117812">
    <property type="protein sequence ID" value="WDE99036.1"/>
    <property type="molecule type" value="Genomic_DNA"/>
</dbReference>
<evidence type="ECO:0000256" key="3">
    <source>
        <dbReference type="ARBA" id="ARBA00023004"/>
    </source>
</evidence>
<keyword evidence="2 4" id="KW-0479">Metal-binding</keyword>
<dbReference type="Pfam" id="PF07635">
    <property type="entry name" value="PSCyt1"/>
    <property type="match status" value="1"/>
</dbReference>
<evidence type="ECO:0000256" key="5">
    <source>
        <dbReference type="SAM" id="SignalP"/>
    </source>
</evidence>
<name>A0ABY7VXP8_9BACT</name>
<reference evidence="7 8" key="1">
    <citation type="submission" date="2023-02" db="EMBL/GenBank/DDBJ databases">
        <title>Genome sequence of Lentisphaera profundi SAORIC-696.</title>
        <authorList>
            <person name="Kim e."/>
            <person name="Cho J.-C."/>
            <person name="Choi A."/>
            <person name="Kang I."/>
        </authorList>
    </citation>
    <scope>NUCLEOTIDE SEQUENCE [LARGE SCALE GENOMIC DNA]</scope>
    <source>
        <strain evidence="7 8">SAORIC-696</strain>
    </source>
</reference>
<feature type="signal peptide" evidence="5">
    <location>
        <begin position="1"/>
        <end position="20"/>
    </location>
</feature>
<keyword evidence="3 4" id="KW-0408">Iron</keyword>